<evidence type="ECO:0000313" key="2">
    <source>
        <dbReference type="Proteomes" id="UP000700334"/>
    </source>
</evidence>
<protein>
    <submittedName>
        <fullName evidence="1">60S ribosomal protein L7</fullName>
    </submittedName>
</protein>
<dbReference type="Proteomes" id="UP000700334">
    <property type="component" value="Unassembled WGS sequence"/>
</dbReference>
<evidence type="ECO:0000313" key="1">
    <source>
        <dbReference type="EMBL" id="KAG8519539.1"/>
    </source>
</evidence>
<sequence length="194" mass="21800">MKKVMGGRALQKMGVVAKPDCASLLTGKKTNTPQKQNMLKTTVFMTTRKAGNSSLPADPKLALVTRIRAPIAGALRPSSIFSDSFSKLSRASVNMLGVVEPYSARGYPNLKSVKNESISMVMARSSGSKLPQQITHWWPDHLVDLYCWKTPQRGSQLALIHQMILCMRWNEEKDHPIYGRWRCWQQGRTDQQAN</sequence>
<reference evidence="1" key="1">
    <citation type="journal article" date="2021" name="Evol. Appl.">
        <title>The genome of the Pyrenean desman and the effects of bottlenecks and inbreeding on the genomic landscape of an endangered species.</title>
        <authorList>
            <person name="Escoda L."/>
            <person name="Castresana J."/>
        </authorList>
    </citation>
    <scope>NUCLEOTIDE SEQUENCE</scope>
    <source>
        <strain evidence="1">IBE-C5619</strain>
    </source>
</reference>
<organism evidence="1 2">
    <name type="scientific">Galemys pyrenaicus</name>
    <name type="common">Iberian desman</name>
    <name type="synonym">Pyrenean desman</name>
    <dbReference type="NCBI Taxonomy" id="202257"/>
    <lineage>
        <taxon>Eukaryota</taxon>
        <taxon>Metazoa</taxon>
        <taxon>Chordata</taxon>
        <taxon>Craniata</taxon>
        <taxon>Vertebrata</taxon>
        <taxon>Euteleostomi</taxon>
        <taxon>Mammalia</taxon>
        <taxon>Eutheria</taxon>
        <taxon>Laurasiatheria</taxon>
        <taxon>Eulipotyphla</taxon>
        <taxon>Talpidae</taxon>
        <taxon>Galemys</taxon>
    </lineage>
</organism>
<comment type="caution">
    <text evidence="1">The sequence shown here is derived from an EMBL/GenBank/DDBJ whole genome shotgun (WGS) entry which is preliminary data.</text>
</comment>
<dbReference type="SUPFAM" id="SSF55129">
    <property type="entry name" value="Ribosomal protein L30p/L7e"/>
    <property type="match status" value="1"/>
</dbReference>
<proteinExistence type="predicted"/>
<keyword evidence="1" id="KW-0687">Ribonucleoprotein</keyword>
<accession>A0A8J6ADC8</accession>
<dbReference type="GO" id="GO:0005840">
    <property type="term" value="C:ribosome"/>
    <property type="evidence" value="ECO:0007669"/>
    <property type="project" value="UniProtKB-KW"/>
</dbReference>
<keyword evidence="2" id="KW-1185">Reference proteome</keyword>
<gene>
    <name evidence="1" type="ORF">J0S82_009975</name>
</gene>
<name>A0A8J6ADC8_GALPY</name>
<keyword evidence="1" id="KW-0689">Ribosomal protein</keyword>
<dbReference type="AlphaFoldDB" id="A0A8J6ADC8"/>
<dbReference type="InterPro" id="IPR036919">
    <property type="entry name" value="Ribo_uL30_ferredoxin-like_sf"/>
</dbReference>
<dbReference type="EMBL" id="JAGFMF010011606">
    <property type="protein sequence ID" value="KAG8519539.1"/>
    <property type="molecule type" value="Genomic_DNA"/>
</dbReference>